<name>A0A511N9G2_DEIC1</name>
<comment type="subcellular location">
    <subcellularLocation>
        <location evidence="1">Cell outer membrane</location>
        <topology evidence="1">Single-pass membrane protein</topology>
    </subcellularLocation>
    <subcellularLocation>
        <location evidence="2">Periplasm</location>
    </subcellularLocation>
</comment>
<evidence type="ECO:0000256" key="1">
    <source>
        <dbReference type="ARBA" id="ARBA00004203"/>
    </source>
</evidence>
<gene>
    <name evidence="5" type="ORF">DC3_47630</name>
</gene>
<dbReference type="InterPro" id="IPR012902">
    <property type="entry name" value="N_methyl_site"/>
</dbReference>
<evidence type="ECO:0000313" key="5">
    <source>
        <dbReference type="EMBL" id="GEM49128.1"/>
    </source>
</evidence>
<reference evidence="5 6" key="1">
    <citation type="submission" date="2019-07" db="EMBL/GenBank/DDBJ databases">
        <title>Whole genome shotgun sequence of Deinococcus cellulosilyticus NBRC 106333.</title>
        <authorList>
            <person name="Hosoyama A."/>
            <person name="Uohara A."/>
            <person name="Ohji S."/>
            <person name="Ichikawa N."/>
        </authorList>
    </citation>
    <scope>NUCLEOTIDE SEQUENCE [LARGE SCALE GENOMIC DNA]</scope>
    <source>
        <strain evidence="5 6">NBRC 106333</strain>
    </source>
</reference>
<comment type="caution">
    <text evidence="5">The sequence shown here is derived from an EMBL/GenBank/DDBJ whole genome shotgun (WGS) entry which is preliminary data.</text>
</comment>
<dbReference type="Gene3D" id="3.30.700.10">
    <property type="entry name" value="Glycoprotein, Type 4 Pilin"/>
    <property type="match status" value="1"/>
</dbReference>
<dbReference type="Pfam" id="PF07963">
    <property type="entry name" value="N_methyl"/>
    <property type="match status" value="1"/>
</dbReference>
<keyword evidence="4" id="KW-0472">Membrane</keyword>
<dbReference type="PROSITE" id="PS00409">
    <property type="entry name" value="PROKAR_NTER_METHYL"/>
    <property type="match status" value="1"/>
</dbReference>
<organism evidence="5 6">
    <name type="scientific">Deinococcus cellulosilyticus (strain DSM 18568 / NBRC 106333 / KACC 11606 / 5516J-15)</name>
    <dbReference type="NCBI Taxonomy" id="1223518"/>
    <lineage>
        <taxon>Bacteria</taxon>
        <taxon>Thermotogati</taxon>
        <taxon>Deinococcota</taxon>
        <taxon>Deinococci</taxon>
        <taxon>Deinococcales</taxon>
        <taxon>Deinococcaceae</taxon>
        <taxon>Deinococcus</taxon>
    </lineage>
</organism>
<dbReference type="GO" id="GO:0042597">
    <property type="term" value="C:periplasmic space"/>
    <property type="evidence" value="ECO:0007669"/>
    <property type="project" value="UniProtKB-SubCell"/>
</dbReference>
<evidence type="ECO:0000256" key="3">
    <source>
        <dbReference type="ARBA" id="ARBA00022764"/>
    </source>
</evidence>
<protein>
    <recommendedName>
        <fullName evidence="7">Prepilin-type N-terminal cleavage/methylation domain-containing protein</fullName>
    </recommendedName>
</protein>
<dbReference type="InterPro" id="IPR045584">
    <property type="entry name" value="Pilin-like"/>
</dbReference>
<proteinExistence type="predicted"/>
<accession>A0A511N9G2</accession>
<keyword evidence="3" id="KW-0574">Periplasm</keyword>
<keyword evidence="4" id="KW-0998">Cell outer membrane</keyword>
<dbReference type="GO" id="GO:0009279">
    <property type="term" value="C:cell outer membrane"/>
    <property type="evidence" value="ECO:0007669"/>
    <property type="project" value="UniProtKB-SubCell"/>
</dbReference>
<evidence type="ECO:0008006" key="7">
    <source>
        <dbReference type="Google" id="ProtNLM"/>
    </source>
</evidence>
<dbReference type="NCBIfam" id="TIGR02532">
    <property type="entry name" value="IV_pilin_GFxxxE"/>
    <property type="match status" value="1"/>
</dbReference>
<dbReference type="RefSeq" id="WP_146889092.1">
    <property type="nucleotide sequence ID" value="NZ_BJXB01000028.1"/>
</dbReference>
<evidence type="ECO:0000256" key="4">
    <source>
        <dbReference type="ARBA" id="ARBA00023237"/>
    </source>
</evidence>
<keyword evidence="6" id="KW-1185">Reference proteome</keyword>
<dbReference type="EMBL" id="BJXB01000028">
    <property type="protein sequence ID" value="GEM49128.1"/>
    <property type="molecule type" value="Genomic_DNA"/>
</dbReference>
<dbReference type="OrthoDB" id="26245at2"/>
<dbReference type="SUPFAM" id="SSF54523">
    <property type="entry name" value="Pili subunits"/>
    <property type="match status" value="1"/>
</dbReference>
<sequence length="146" mass="15631">MRSHQSRTAGFTLLEMLAVLAVLSVLLALGASSYSTYRNQMQVKEAAEQFARDLQAQHFNAKRTNTTQSVVVVAQATTYTAGGSNRTLPSGVRFSTGGTVNFYPPYGTTIAQNGTADPTTQSFTLSNNNHSRTVTVVGLIGKVIVK</sequence>
<dbReference type="Proteomes" id="UP000321306">
    <property type="component" value="Unassembled WGS sequence"/>
</dbReference>
<dbReference type="AlphaFoldDB" id="A0A511N9G2"/>
<evidence type="ECO:0000313" key="6">
    <source>
        <dbReference type="Proteomes" id="UP000321306"/>
    </source>
</evidence>
<evidence type="ECO:0000256" key="2">
    <source>
        <dbReference type="ARBA" id="ARBA00004418"/>
    </source>
</evidence>